<evidence type="ECO:0000313" key="2">
    <source>
        <dbReference type="EMBL" id="PHH68394.1"/>
    </source>
</evidence>
<reference evidence="2 3" key="1">
    <citation type="submission" date="2017-06" db="EMBL/GenBank/DDBJ databases">
        <title>Ant-infecting Ophiocordyceps genomes reveal a high diversity of potential behavioral manipulation genes and a possible major role for enterotoxins.</title>
        <authorList>
            <person name="De Bekker C."/>
            <person name="Evans H.C."/>
            <person name="Brachmann A."/>
            <person name="Hughes D.P."/>
        </authorList>
    </citation>
    <scope>NUCLEOTIDE SEQUENCE [LARGE SCALE GENOMIC DNA]</scope>
    <source>
        <strain evidence="2 3">Map16</strain>
    </source>
</reference>
<feature type="region of interest" description="Disordered" evidence="1">
    <location>
        <begin position="1"/>
        <end position="33"/>
    </location>
</feature>
<protein>
    <submittedName>
        <fullName evidence="2">Uncharacterized protein</fullName>
    </submittedName>
</protein>
<evidence type="ECO:0000313" key="3">
    <source>
        <dbReference type="Proteomes" id="UP000226431"/>
    </source>
</evidence>
<name>A0A2C5YMZ5_9HYPO</name>
<feature type="compositionally biased region" description="Acidic residues" evidence="1">
    <location>
        <begin position="98"/>
        <end position="110"/>
    </location>
</feature>
<keyword evidence="3" id="KW-1185">Reference proteome</keyword>
<feature type="compositionally biased region" description="Basic and acidic residues" evidence="1">
    <location>
        <begin position="1"/>
        <end position="14"/>
    </location>
</feature>
<sequence>MAADKVDRPTRDRQPTLQTVPDGPGARGPVLGQWSVLGGTCPAGESTYRSEVPPYLTRRRIQGRAPALAARAGQEAREDTVPRAVPPCKQRSPARTSDDDDDDDDDEEKDEKDSWKDGRRRRRRIRGHCFDLRFTIRASGL</sequence>
<organism evidence="2 3">
    <name type="scientific">Ophiocordyceps camponoti-rufipedis</name>
    <dbReference type="NCBI Taxonomy" id="2004952"/>
    <lineage>
        <taxon>Eukaryota</taxon>
        <taxon>Fungi</taxon>
        <taxon>Dikarya</taxon>
        <taxon>Ascomycota</taxon>
        <taxon>Pezizomycotina</taxon>
        <taxon>Sordariomycetes</taxon>
        <taxon>Hypocreomycetidae</taxon>
        <taxon>Hypocreales</taxon>
        <taxon>Ophiocordycipitaceae</taxon>
        <taxon>Ophiocordyceps</taxon>
    </lineage>
</organism>
<dbReference type="Proteomes" id="UP000226431">
    <property type="component" value="Unassembled WGS sequence"/>
</dbReference>
<gene>
    <name evidence="2" type="ORF">CDD80_7548</name>
</gene>
<proteinExistence type="predicted"/>
<feature type="region of interest" description="Disordered" evidence="1">
    <location>
        <begin position="63"/>
        <end position="120"/>
    </location>
</feature>
<accession>A0A2C5YMZ5</accession>
<dbReference type="AlphaFoldDB" id="A0A2C5YMZ5"/>
<comment type="caution">
    <text evidence="2">The sequence shown here is derived from an EMBL/GenBank/DDBJ whole genome shotgun (WGS) entry which is preliminary data.</text>
</comment>
<dbReference type="EMBL" id="NJES01000972">
    <property type="protein sequence ID" value="PHH68394.1"/>
    <property type="molecule type" value="Genomic_DNA"/>
</dbReference>
<evidence type="ECO:0000256" key="1">
    <source>
        <dbReference type="SAM" id="MobiDB-lite"/>
    </source>
</evidence>